<dbReference type="Gene3D" id="2.130.10.10">
    <property type="entry name" value="YVTN repeat-like/Quinoprotein amine dehydrogenase"/>
    <property type="match status" value="1"/>
</dbReference>
<accession>A0A643K0M1</accession>
<proteinExistence type="predicted"/>
<dbReference type="InterPro" id="IPR015943">
    <property type="entry name" value="WD40/YVTN_repeat-like_dom_sf"/>
</dbReference>
<evidence type="ECO:0000259" key="1">
    <source>
        <dbReference type="Pfam" id="PF13360"/>
    </source>
</evidence>
<protein>
    <submittedName>
        <fullName evidence="2">PQQ-binding-like beta-propeller repeat protein</fullName>
    </submittedName>
</protein>
<dbReference type="PANTHER" id="PTHR34512:SF30">
    <property type="entry name" value="OUTER MEMBRANE PROTEIN ASSEMBLY FACTOR BAMB"/>
    <property type="match status" value="1"/>
</dbReference>
<dbReference type="EMBL" id="VZUS01000001">
    <property type="protein sequence ID" value="KAB1189193.1"/>
    <property type="molecule type" value="Genomic_DNA"/>
</dbReference>
<dbReference type="InterPro" id="IPR018391">
    <property type="entry name" value="PQQ_b-propeller_rpt"/>
</dbReference>
<organism evidence="2">
    <name type="scientific">Haloferax sp. CBA1149</name>
    <dbReference type="NCBI Taxonomy" id="2650753"/>
    <lineage>
        <taxon>Archaea</taxon>
        <taxon>Methanobacteriati</taxon>
        <taxon>Methanobacteriota</taxon>
        <taxon>Stenosarchaea group</taxon>
        <taxon>Halobacteria</taxon>
        <taxon>Halobacteriales</taxon>
        <taxon>Haloferacaceae</taxon>
        <taxon>Haloferax</taxon>
    </lineage>
</organism>
<reference evidence="2" key="1">
    <citation type="submission" date="2019-09" db="EMBL/GenBank/DDBJ databases">
        <title>Genomic analysis of Haloferax sp. CBA1149.</title>
        <authorList>
            <person name="Roh S.W."/>
        </authorList>
    </citation>
    <scope>NUCLEOTIDE SEQUENCE</scope>
    <source>
        <strain evidence="2">CBA1149</strain>
    </source>
</reference>
<sequence length="372" mass="39376">MGPTGDPTVAWRAPVFDAFPTSSPVVTDGVVYSLHTRGGQDGQHETAVSAFDAATGEEAWQTTISTTAVDQIAYHHDSLVVSGDFLYARTFEGLHTLSTGGEVLWSHPVPTTEQSYPVVAPPVISRDMAVTATYGDRTPPAGVVAVDAENGRPRWRAGFNSRKVPWTLSAADGTVYAPFLDGDAGLVALDIETGAQEWALSLPVDGPVTVAGDTLLVPLGGDSESIVALDRRTHDIVWRKPATRRTESAVAVAGELVYYCADRLLVARRLDTGELVWSFGPTPVVSLSWTPIVAGSNVYFVAERTTESGSPNYLYVLDRSTGRVRGSGRIPGSPDTAGLAVVDGAAYLALGRGELVCFESCGFSVGGRCFGR</sequence>
<dbReference type="SMART" id="SM00564">
    <property type="entry name" value="PQQ"/>
    <property type="match status" value="7"/>
</dbReference>
<gene>
    <name evidence="2" type="ORF">Hfx1149_01280</name>
</gene>
<dbReference type="PANTHER" id="PTHR34512">
    <property type="entry name" value="CELL SURFACE PROTEIN"/>
    <property type="match status" value="1"/>
</dbReference>
<dbReference type="Pfam" id="PF13360">
    <property type="entry name" value="PQQ_2"/>
    <property type="match status" value="2"/>
</dbReference>
<comment type="caution">
    <text evidence="2">The sequence shown here is derived from an EMBL/GenBank/DDBJ whole genome shotgun (WGS) entry which is preliminary data.</text>
</comment>
<dbReference type="InterPro" id="IPR011047">
    <property type="entry name" value="Quinoprotein_ADH-like_sf"/>
</dbReference>
<feature type="domain" description="Pyrrolo-quinoline quinone repeat" evidence="1">
    <location>
        <begin position="185"/>
        <end position="357"/>
    </location>
</feature>
<dbReference type="SUPFAM" id="SSF50998">
    <property type="entry name" value="Quinoprotein alcohol dehydrogenase-like"/>
    <property type="match status" value="2"/>
</dbReference>
<feature type="domain" description="Pyrrolo-quinoline quinone repeat" evidence="1">
    <location>
        <begin position="9"/>
        <end position="166"/>
    </location>
</feature>
<evidence type="ECO:0000313" key="2">
    <source>
        <dbReference type="EMBL" id="KAB1189193.1"/>
    </source>
</evidence>
<dbReference type="AlphaFoldDB" id="A0A643K0M1"/>
<name>A0A643K0M1_9EURY</name>
<dbReference type="InterPro" id="IPR002372">
    <property type="entry name" value="PQQ_rpt_dom"/>
</dbReference>